<evidence type="ECO:0000313" key="13">
    <source>
        <dbReference type="Proteomes" id="UP000317685"/>
    </source>
</evidence>
<evidence type="ECO:0000256" key="6">
    <source>
        <dbReference type="ARBA" id="ARBA00022692"/>
    </source>
</evidence>
<keyword evidence="4" id="KW-0597">Phosphoprotein</keyword>
<keyword evidence="7 12" id="KW-0418">Kinase</keyword>
<dbReference type="GO" id="GO:0004673">
    <property type="term" value="F:protein histidine kinase activity"/>
    <property type="evidence" value="ECO:0007669"/>
    <property type="project" value="UniProtKB-EC"/>
</dbReference>
<evidence type="ECO:0000256" key="7">
    <source>
        <dbReference type="ARBA" id="ARBA00022777"/>
    </source>
</evidence>
<evidence type="ECO:0000256" key="9">
    <source>
        <dbReference type="ARBA" id="ARBA00023012"/>
    </source>
</evidence>
<organism evidence="12 13">
    <name type="scientific">Micromonospora taraxaci</name>
    <dbReference type="NCBI Taxonomy" id="1316803"/>
    <lineage>
        <taxon>Bacteria</taxon>
        <taxon>Bacillati</taxon>
        <taxon>Actinomycetota</taxon>
        <taxon>Actinomycetes</taxon>
        <taxon>Micromonosporales</taxon>
        <taxon>Micromonosporaceae</taxon>
        <taxon>Micromonospora</taxon>
    </lineage>
</organism>
<keyword evidence="5" id="KW-0808">Transferase</keyword>
<sequence length="801" mass="86050">MRSRSTNLRAKVVGALLSLVALWSFAAWVTLRDGVNLLGVQTIDSQIVGPSEPLLLELQIERRLSAAQLGGPSPDRENALVAARRNVDDTARRFRDTAQSRLADFAADAEAERTVNAAIAALDTLPGTRQSIDNRSVDQAAAGKAFSGLIDSLFDLYDVVGGLDDAAIEADTRNLIELYRIRELISQEDALLSGALAAGRSTTTDNAKFVELVAGQRFLTVRASGLLRESERATFDAVIAGPAFTNLRALEDRVLARERSASQLPLTSNEWDVAAEAALTELQNMVLDSGDALVDRATPVAVWVVVRLILAAGLGLLAVVAAIVVSVTTSRELVARLQRLRKAADQLADERLPGVVERISHGEKVDVEREAPPLDFGDDEIGQVGKAFTRLQRTTISTAAEQAELRQNVREVFLSLARRTQALVHRQHGLLYAMEKREHDADELEDLFRVDHLATRMRRIAENLILLSGGTPGRVWRRDILLFDVARAALQEVEDYQRVKVIPFGPIGVKGRVARDVTHLLAELIENALSFSPPHTEVEVRGQLVARGFAIEVEDRGLGMADDDFSAANDQIASTKAFSLDDVNKLGLYVVSHLARKHQLMVHLKRSGYGGTTAVVLIPLELITTADSVGTATTNASVSAAAGDITGTLGSPRQASPLTGGAVAVEEPPAPRALTAPTVGLPAVREASTHPPRSTDAEAGAALSPSDNADQPPPPFDTRTTGGLPVRVRQRSIAPQLRDGSTRTDVPARGDSTRSPDQIRTMMSSYQSGTRRGRLDAEGQYDQDNEGPGDMPASAPASTDG</sequence>
<comment type="subcellular location">
    <subcellularLocation>
        <location evidence="2">Membrane</location>
    </subcellularLocation>
</comment>
<name>A0A561VZT0_9ACTN</name>
<protein>
    <recommendedName>
        <fullName evidence="3">histidine kinase</fullName>
        <ecNumber evidence="3">2.7.13.3</ecNumber>
    </recommendedName>
</protein>
<dbReference type="PROSITE" id="PS50906">
    <property type="entry name" value="NIT"/>
    <property type="match status" value="1"/>
</dbReference>
<feature type="domain" description="NIT" evidence="11">
    <location>
        <begin position="49"/>
        <end position="300"/>
    </location>
</feature>
<dbReference type="InterPro" id="IPR003594">
    <property type="entry name" value="HATPase_dom"/>
</dbReference>
<dbReference type="SMART" id="SM00304">
    <property type="entry name" value="HAMP"/>
    <property type="match status" value="1"/>
</dbReference>
<keyword evidence="13" id="KW-1185">Reference proteome</keyword>
<evidence type="ECO:0000256" key="3">
    <source>
        <dbReference type="ARBA" id="ARBA00012438"/>
    </source>
</evidence>
<proteinExistence type="predicted"/>
<dbReference type="OrthoDB" id="4349881at2"/>
<dbReference type="AlphaFoldDB" id="A0A561VZT0"/>
<keyword evidence="8" id="KW-1133">Transmembrane helix</keyword>
<evidence type="ECO:0000256" key="1">
    <source>
        <dbReference type="ARBA" id="ARBA00000085"/>
    </source>
</evidence>
<evidence type="ECO:0000259" key="11">
    <source>
        <dbReference type="PROSITE" id="PS50906"/>
    </source>
</evidence>
<dbReference type="Pfam" id="PF08376">
    <property type="entry name" value="NIT"/>
    <property type="match status" value="1"/>
</dbReference>
<dbReference type="InterPro" id="IPR013587">
    <property type="entry name" value="Nitrate/nitrite_sensing"/>
</dbReference>
<dbReference type="EC" id="2.7.13.3" evidence="3"/>
<dbReference type="Gene3D" id="6.10.340.10">
    <property type="match status" value="1"/>
</dbReference>
<feature type="region of interest" description="Disordered" evidence="10">
    <location>
        <begin position="685"/>
        <end position="801"/>
    </location>
</feature>
<comment type="catalytic activity">
    <reaction evidence="1">
        <text>ATP + protein L-histidine = ADP + protein N-phospho-L-histidine.</text>
        <dbReference type="EC" id="2.7.13.3"/>
    </reaction>
</comment>
<comment type="caution">
    <text evidence="12">The sequence shown here is derived from an EMBL/GenBank/DDBJ whole genome shotgun (WGS) entry which is preliminary data.</text>
</comment>
<evidence type="ECO:0000256" key="10">
    <source>
        <dbReference type="SAM" id="MobiDB-lite"/>
    </source>
</evidence>
<keyword evidence="6" id="KW-0812">Transmembrane</keyword>
<dbReference type="EMBL" id="VIWZ01000001">
    <property type="protein sequence ID" value="TWG17126.1"/>
    <property type="molecule type" value="Genomic_DNA"/>
</dbReference>
<dbReference type="InterPro" id="IPR050428">
    <property type="entry name" value="TCS_sensor_his_kinase"/>
</dbReference>
<dbReference type="PANTHER" id="PTHR45436">
    <property type="entry name" value="SENSOR HISTIDINE KINASE YKOH"/>
    <property type="match status" value="1"/>
</dbReference>
<dbReference type="InterPro" id="IPR003660">
    <property type="entry name" value="HAMP_dom"/>
</dbReference>
<evidence type="ECO:0000256" key="2">
    <source>
        <dbReference type="ARBA" id="ARBA00004370"/>
    </source>
</evidence>
<accession>A0A561VZT0</accession>
<keyword evidence="9" id="KW-0902">Two-component regulatory system</keyword>
<evidence type="ECO:0000256" key="8">
    <source>
        <dbReference type="ARBA" id="ARBA00022989"/>
    </source>
</evidence>
<feature type="compositionally biased region" description="Polar residues" evidence="10">
    <location>
        <begin position="755"/>
        <end position="770"/>
    </location>
</feature>
<dbReference type="InterPro" id="IPR036890">
    <property type="entry name" value="HATPase_C_sf"/>
</dbReference>
<dbReference type="GO" id="GO:0005886">
    <property type="term" value="C:plasma membrane"/>
    <property type="evidence" value="ECO:0007669"/>
    <property type="project" value="TreeGrafter"/>
</dbReference>
<keyword evidence="8" id="KW-0472">Membrane</keyword>
<dbReference type="Pfam" id="PF02518">
    <property type="entry name" value="HATPase_c"/>
    <property type="match status" value="1"/>
</dbReference>
<evidence type="ECO:0000256" key="4">
    <source>
        <dbReference type="ARBA" id="ARBA00022553"/>
    </source>
</evidence>
<evidence type="ECO:0000256" key="5">
    <source>
        <dbReference type="ARBA" id="ARBA00022679"/>
    </source>
</evidence>
<dbReference type="SMART" id="SM00387">
    <property type="entry name" value="HATPase_c"/>
    <property type="match status" value="1"/>
</dbReference>
<reference evidence="12 13" key="1">
    <citation type="submission" date="2019-06" db="EMBL/GenBank/DDBJ databases">
        <title>Sequencing the genomes of 1000 actinobacteria strains.</title>
        <authorList>
            <person name="Klenk H.-P."/>
        </authorList>
    </citation>
    <scope>NUCLEOTIDE SEQUENCE [LARGE SCALE GENOMIC DNA]</scope>
    <source>
        <strain evidence="12 13">DSM 45885</strain>
    </source>
</reference>
<evidence type="ECO:0000313" key="12">
    <source>
        <dbReference type="EMBL" id="TWG17126.1"/>
    </source>
</evidence>
<gene>
    <name evidence="12" type="ORF">FHU34_112467</name>
</gene>
<dbReference type="InterPro" id="IPR010910">
    <property type="entry name" value="Nitrate/nitrite_sensing_bac"/>
</dbReference>
<dbReference type="Proteomes" id="UP000317685">
    <property type="component" value="Unassembled WGS sequence"/>
</dbReference>
<feature type="compositionally biased region" description="Basic and acidic residues" evidence="10">
    <location>
        <begin position="740"/>
        <end position="754"/>
    </location>
</feature>
<dbReference type="Gene3D" id="3.30.565.10">
    <property type="entry name" value="Histidine kinase-like ATPase, C-terminal domain"/>
    <property type="match status" value="1"/>
</dbReference>
<dbReference type="GO" id="GO:0000160">
    <property type="term" value="P:phosphorelay signal transduction system"/>
    <property type="evidence" value="ECO:0007669"/>
    <property type="project" value="UniProtKB-KW"/>
</dbReference>
<dbReference type="PANTHER" id="PTHR45436:SF5">
    <property type="entry name" value="SENSOR HISTIDINE KINASE TRCS"/>
    <property type="match status" value="1"/>
</dbReference>
<dbReference type="SUPFAM" id="SSF55874">
    <property type="entry name" value="ATPase domain of HSP90 chaperone/DNA topoisomerase II/histidine kinase"/>
    <property type="match status" value="1"/>
</dbReference>